<organism evidence="3 4">
    <name type="scientific">Streblomastix strix</name>
    <dbReference type="NCBI Taxonomy" id="222440"/>
    <lineage>
        <taxon>Eukaryota</taxon>
        <taxon>Metamonada</taxon>
        <taxon>Preaxostyla</taxon>
        <taxon>Oxymonadida</taxon>
        <taxon>Streblomastigidae</taxon>
        <taxon>Streblomastix</taxon>
    </lineage>
</organism>
<feature type="region of interest" description="Disordered" evidence="1">
    <location>
        <begin position="125"/>
        <end position="213"/>
    </location>
</feature>
<dbReference type="Proteomes" id="UP000324800">
    <property type="component" value="Unassembled WGS sequence"/>
</dbReference>
<reference evidence="3 4" key="1">
    <citation type="submission" date="2019-03" db="EMBL/GenBank/DDBJ databases">
        <title>Single cell metagenomics reveals metabolic interactions within the superorganism composed of flagellate Streblomastix strix and complex community of Bacteroidetes bacteria on its surface.</title>
        <authorList>
            <person name="Treitli S.C."/>
            <person name="Kolisko M."/>
            <person name="Husnik F."/>
            <person name="Keeling P."/>
            <person name="Hampl V."/>
        </authorList>
    </citation>
    <scope>NUCLEOTIDE SEQUENCE [LARGE SCALE GENOMIC DNA]</scope>
    <source>
        <strain evidence="3">ST1C</strain>
    </source>
</reference>
<feature type="signal peptide" evidence="2">
    <location>
        <begin position="1"/>
        <end position="25"/>
    </location>
</feature>
<feature type="region of interest" description="Disordered" evidence="1">
    <location>
        <begin position="303"/>
        <end position="322"/>
    </location>
</feature>
<feature type="compositionally biased region" description="Acidic residues" evidence="1">
    <location>
        <begin position="137"/>
        <end position="150"/>
    </location>
</feature>
<feature type="non-terminal residue" evidence="3">
    <location>
        <position position="401"/>
    </location>
</feature>
<protein>
    <submittedName>
        <fullName evidence="3">Uncharacterized protein</fullName>
    </submittedName>
</protein>
<sequence>MGFFQIPTTLFLSFFLSSQSRSSLAQQSIESKKEQETDQDYEKRLNKEIQKQRKVEWDKRRKRGQAIREGESLEEFKARMVVNRKRAMERVAPKLLEEVDASYEDRINDEQIKIIREDRKKRRYAMEGDIYSGDSEVSYDEDVYEEDEDDLKNKKKKKKQQKRVLGVGKRSDETDEQYNKRIEQERKDNMKRLGLSDVKGENETDEEYKQRIQKERNDAIQLLGQKREDESQKEYDARIKAQIEKYRKDLWYKQNPWIKRPGENAFEHQKRRMREKRILVERNGLSEKKGELETEPDFKKRIDREKKESIKTIGPKPKQQDQIEYDNQIKEQIEKQRKNEWIRRRRCGVAIREWENENEYKSRVYMAKRIAMGRIPIRTKNEPENEYEDRLEQEQIVMMRE</sequence>
<feature type="compositionally biased region" description="Basic residues" evidence="1">
    <location>
        <begin position="153"/>
        <end position="162"/>
    </location>
</feature>
<proteinExistence type="predicted"/>
<evidence type="ECO:0000256" key="2">
    <source>
        <dbReference type="SAM" id="SignalP"/>
    </source>
</evidence>
<feature type="chain" id="PRO_5023895006" evidence="2">
    <location>
        <begin position="26"/>
        <end position="401"/>
    </location>
</feature>
<evidence type="ECO:0000256" key="1">
    <source>
        <dbReference type="SAM" id="MobiDB-lite"/>
    </source>
</evidence>
<gene>
    <name evidence="3" type="ORF">EZS28_047808</name>
</gene>
<feature type="compositionally biased region" description="Basic and acidic residues" evidence="1">
    <location>
        <begin position="169"/>
        <end position="191"/>
    </location>
</feature>
<evidence type="ECO:0000313" key="3">
    <source>
        <dbReference type="EMBL" id="KAA6356665.1"/>
    </source>
</evidence>
<dbReference type="EMBL" id="SNRW01032599">
    <property type="protein sequence ID" value="KAA6356665.1"/>
    <property type="molecule type" value="Genomic_DNA"/>
</dbReference>
<comment type="caution">
    <text evidence="3">The sequence shown here is derived from an EMBL/GenBank/DDBJ whole genome shotgun (WGS) entry which is preliminary data.</text>
</comment>
<feature type="compositionally biased region" description="Basic and acidic residues" evidence="1">
    <location>
        <begin position="198"/>
        <end position="213"/>
    </location>
</feature>
<keyword evidence="2" id="KW-0732">Signal</keyword>
<accession>A0A5J4TGU7</accession>
<name>A0A5J4TGU7_9EUKA</name>
<evidence type="ECO:0000313" key="4">
    <source>
        <dbReference type="Proteomes" id="UP000324800"/>
    </source>
</evidence>
<dbReference type="AlphaFoldDB" id="A0A5J4TGU7"/>